<comment type="subcellular location">
    <subcellularLocation>
        <location evidence="4">Cytoplasm</location>
    </subcellularLocation>
    <subcellularLocation>
        <location evidence="4">Nucleus</location>
    </subcellularLocation>
</comment>
<dbReference type="Gene3D" id="3.10.450.50">
    <property type="match status" value="1"/>
</dbReference>
<dbReference type="GO" id="GO:0006606">
    <property type="term" value="P:protein import into nucleus"/>
    <property type="evidence" value="ECO:0007669"/>
    <property type="project" value="UniProtKB-ARBA"/>
</dbReference>
<dbReference type="Pfam" id="PF02136">
    <property type="entry name" value="NTF2"/>
    <property type="match status" value="1"/>
</dbReference>
<dbReference type="GO" id="GO:0005635">
    <property type="term" value="C:nuclear envelope"/>
    <property type="evidence" value="ECO:0007669"/>
    <property type="project" value="UniProtKB-ARBA"/>
</dbReference>
<dbReference type="CDD" id="cd00780">
    <property type="entry name" value="NTF2"/>
    <property type="match status" value="1"/>
</dbReference>
<evidence type="ECO:0000256" key="1">
    <source>
        <dbReference type="ARBA" id="ARBA00022490"/>
    </source>
</evidence>
<dbReference type="FunFam" id="3.10.450.50:FF:000005">
    <property type="entry name" value="Nuclear transport factor 2"/>
    <property type="match status" value="1"/>
</dbReference>
<comment type="caution">
    <text evidence="6">The sequence shown here is derived from an EMBL/GenBank/DDBJ whole genome shotgun (WGS) entry which is preliminary data.</text>
</comment>
<dbReference type="InterPro" id="IPR002075">
    <property type="entry name" value="NTF2_dom"/>
</dbReference>
<dbReference type="GO" id="GO:0005737">
    <property type="term" value="C:cytoplasm"/>
    <property type="evidence" value="ECO:0007669"/>
    <property type="project" value="UniProtKB-SubCell"/>
</dbReference>
<keyword evidence="4" id="KW-0653">Protein transport</keyword>
<evidence type="ECO:0000313" key="6">
    <source>
        <dbReference type="EMBL" id="PGH17773.1"/>
    </source>
</evidence>
<comment type="function">
    <text evidence="3">Facilitates protein transport into the nucleus. Could be part of a multicomponent system of cytosolic factors that assemble at the pore complex during nuclear import.</text>
</comment>
<dbReference type="PROSITE" id="PS50177">
    <property type="entry name" value="NTF2_DOMAIN"/>
    <property type="match status" value="1"/>
</dbReference>
<dbReference type="PANTHER" id="PTHR12612">
    <property type="entry name" value="NUCLEAR TRANSPORT FACTOR 2"/>
    <property type="match status" value="1"/>
</dbReference>
<proteinExistence type="predicted"/>
<dbReference type="AlphaFoldDB" id="A0A2B7Y9Q7"/>
<name>A0A2B7Y9Q7_9EURO</name>
<evidence type="ECO:0000256" key="4">
    <source>
        <dbReference type="RuleBase" id="RU369002"/>
    </source>
</evidence>
<evidence type="ECO:0000313" key="7">
    <source>
        <dbReference type="Proteomes" id="UP000223968"/>
    </source>
</evidence>
<keyword evidence="4" id="KW-0539">Nucleus</keyword>
<organism evidence="6 7">
    <name type="scientific">Helicocarpus griseus UAMH5409</name>
    <dbReference type="NCBI Taxonomy" id="1447875"/>
    <lineage>
        <taxon>Eukaryota</taxon>
        <taxon>Fungi</taxon>
        <taxon>Dikarya</taxon>
        <taxon>Ascomycota</taxon>
        <taxon>Pezizomycotina</taxon>
        <taxon>Eurotiomycetes</taxon>
        <taxon>Eurotiomycetidae</taxon>
        <taxon>Onygenales</taxon>
        <taxon>Ajellomycetaceae</taxon>
        <taxon>Helicocarpus</taxon>
    </lineage>
</organism>
<evidence type="ECO:0000259" key="5">
    <source>
        <dbReference type="PROSITE" id="PS50177"/>
    </source>
</evidence>
<dbReference type="InterPro" id="IPR018222">
    <property type="entry name" value="Nuclear_transport_factor_2_euk"/>
</dbReference>
<reference evidence="6 7" key="1">
    <citation type="submission" date="2017-10" db="EMBL/GenBank/DDBJ databases">
        <title>Comparative genomics in systemic dimorphic fungi from Ajellomycetaceae.</title>
        <authorList>
            <person name="Munoz J.F."/>
            <person name="Mcewen J.G."/>
            <person name="Clay O.K."/>
            <person name="Cuomo C.A."/>
        </authorList>
    </citation>
    <scope>NUCLEOTIDE SEQUENCE [LARGE SCALE GENOMIC DNA]</scope>
    <source>
        <strain evidence="6 7">UAMH5409</strain>
    </source>
</reference>
<sequence>MADFQTVADEFVKLYYDTFDHDRKDLAPLYRPTSMLTFETNRVQGTEAIVKQLVDLPFQKVEHKRSTVDAQPTEEGGVVVLVTGALMVDDEKNPMNYTQAFHLRRDAVGFYVYNDIFKLIYPM</sequence>
<protein>
    <recommendedName>
        <fullName evidence="2 4">Nuclear transport factor 2</fullName>
        <shortName evidence="4">NTF-2</shortName>
    </recommendedName>
</protein>
<dbReference type="Proteomes" id="UP000223968">
    <property type="component" value="Unassembled WGS sequence"/>
</dbReference>
<dbReference type="STRING" id="1447875.A0A2B7Y9Q7"/>
<comment type="function">
    <text evidence="4">Has a role in nuclear-cytoplasmic transport of proteins and mRNAs.</text>
</comment>
<dbReference type="InterPro" id="IPR032710">
    <property type="entry name" value="NTF2-like_dom_sf"/>
</dbReference>
<keyword evidence="7" id="KW-1185">Reference proteome</keyword>
<dbReference type="OrthoDB" id="6507044at2759"/>
<gene>
    <name evidence="6" type="ORF">AJ79_00914</name>
</gene>
<keyword evidence="1 4" id="KW-0963">Cytoplasm</keyword>
<dbReference type="EMBL" id="PDNB01000008">
    <property type="protein sequence ID" value="PGH17773.1"/>
    <property type="molecule type" value="Genomic_DNA"/>
</dbReference>
<dbReference type="InterPro" id="IPR045875">
    <property type="entry name" value="NTF2"/>
</dbReference>
<evidence type="ECO:0000256" key="3">
    <source>
        <dbReference type="ARBA" id="ARBA00053082"/>
    </source>
</evidence>
<evidence type="ECO:0000256" key="2">
    <source>
        <dbReference type="ARBA" id="ARBA00026247"/>
    </source>
</evidence>
<dbReference type="SUPFAM" id="SSF54427">
    <property type="entry name" value="NTF2-like"/>
    <property type="match status" value="1"/>
</dbReference>
<dbReference type="GO" id="GO:0051028">
    <property type="term" value="P:mRNA transport"/>
    <property type="evidence" value="ECO:0007669"/>
    <property type="project" value="UniProtKB-UniRule"/>
</dbReference>
<keyword evidence="4" id="KW-0813">Transport</keyword>
<feature type="domain" description="NTF2" evidence="5">
    <location>
        <begin position="7"/>
        <end position="119"/>
    </location>
</feature>
<accession>A0A2B7Y9Q7</accession>